<dbReference type="KEGG" id="trg:TRUGW13939_03657"/>
<evidence type="ECO:0000256" key="1">
    <source>
        <dbReference type="ARBA" id="ARBA00006091"/>
    </source>
</evidence>
<dbReference type="InterPro" id="IPR011856">
    <property type="entry name" value="tRNA_endonuc-like_dom_sf"/>
</dbReference>
<dbReference type="InterPro" id="IPR018593">
    <property type="entry name" value="tRNA-endonuc_su_Sen15"/>
</dbReference>
<feature type="domain" description="tRNA-splicing endonuclease subunit Sen15" evidence="4">
    <location>
        <begin position="28"/>
        <end position="128"/>
    </location>
</feature>
<evidence type="ECO:0000256" key="2">
    <source>
        <dbReference type="ARBA" id="ARBA00022694"/>
    </source>
</evidence>
<comment type="similarity">
    <text evidence="1">Belongs to the SEN15 family.</text>
</comment>
<keyword evidence="2" id="KW-0819">tRNA processing</keyword>
<dbReference type="GO" id="GO:0003676">
    <property type="term" value="F:nucleic acid binding"/>
    <property type="evidence" value="ECO:0007669"/>
    <property type="project" value="InterPro"/>
</dbReference>
<feature type="region of interest" description="Disordered" evidence="3">
    <location>
        <begin position="123"/>
        <end position="148"/>
    </location>
</feature>
<organism evidence="5 6">
    <name type="scientific">Talaromyces rugulosus</name>
    <name type="common">Penicillium rugulosum</name>
    <dbReference type="NCBI Taxonomy" id="121627"/>
    <lineage>
        <taxon>Eukaryota</taxon>
        <taxon>Fungi</taxon>
        <taxon>Dikarya</taxon>
        <taxon>Ascomycota</taxon>
        <taxon>Pezizomycotina</taxon>
        <taxon>Eurotiomycetes</taxon>
        <taxon>Eurotiomycetidae</taxon>
        <taxon>Eurotiales</taxon>
        <taxon>Trichocomaceae</taxon>
        <taxon>Talaromyces</taxon>
        <taxon>Talaromyces sect. Islandici</taxon>
    </lineage>
</organism>
<protein>
    <recommendedName>
        <fullName evidence="4">tRNA-splicing endonuclease subunit Sen15 domain-containing protein</fullName>
    </recommendedName>
</protein>
<dbReference type="EMBL" id="CP055899">
    <property type="protein sequence ID" value="QKX56552.1"/>
    <property type="molecule type" value="Genomic_DNA"/>
</dbReference>
<dbReference type="FunFam" id="3.40.1350.10:FF:000012">
    <property type="entry name" value="Probable tRNA-splicing endonuclease subunit sen-15"/>
    <property type="match status" value="1"/>
</dbReference>
<gene>
    <name evidence="5" type="ORF">TRUGW13939_03657</name>
</gene>
<dbReference type="OrthoDB" id="10002170at2759"/>
<reference evidence="6" key="1">
    <citation type="submission" date="2020-06" db="EMBL/GenBank/DDBJ databases">
        <title>A chromosome-scale genome assembly of Talaromyces rugulosus W13939.</title>
        <authorList>
            <person name="Wang B."/>
            <person name="Guo L."/>
            <person name="Ye K."/>
            <person name="Wang L."/>
        </authorList>
    </citation>
    <scope>NUCLEOTIDE SEQUENCE [LARGE SCALE GENOMIC DNA]</scope>
    <source>
        <strain evidence="6">W13939</strain>
    </source>
</reference>
<proteinExistence type="inferred from homology"/>
<dbReference type="PANTHER" id="PTHR28518:SF1">
    <property type="entry name" value="TRNA-SPLICING ENDONUCLEASE SUBUNIT SEN15"/>
    <property type="match status" value="1"/>
</dbReference>
<dbReference type="InterPro" id="IPR036167">
    <property type="entry name" value="tRNA_intron_Endo_cat-like_sf"/>
</dbReference>
<dbReference type="Proteomes" id="UP000509510">
    <property type="component" value="Chromosome II"/>
</dbReference>
<dbReference type="AlphaFoldDB" id="A0A7H8QRM0"/>
<evidence type="ECO:0000313" key="6">
    <source>
        <dbReference type="Proteomes" id="UP000509510"/>
    </source>
</evidence>
<dbReference type="Gene3D" id="3.40.1350.10">
    <property type="match status" value="1"/>
</dbReference>
<dbReference type="GO" id="GO:0000379">
    <property type="term" value="P:tRNA-type intron splice site recognition and cleavage"/>
    <property type="evidence" value="ECO:0007669"/>
    <property type="project" value="InterPro"/>
</dbReference>
<dbReference type="GO" id="GO:0000214">
    <property type="term" value="C:tRNA-intron endonuclease complex"/>
    <property type="evidence" value="ECO:0007669"/>
    <property type="project" value="InterPro"/>
</dbReference>
<dbReference type="SUPFAM" id="SSF53032">
    <property type="entry name" value="tRNA-intron endonuclease catalytic domain-like"/>
    <property type="match status" value="1"/>
</dbReference>
<dbReference type="RefSeq" id="XP_035342730.1">
    <property type="nucleotide sequence ID" value="XM_035486837.1"/>
</dbReference>
<evidence type="ECO:0000256" key="3">
    <source>
        <dbReference type="SAM" id="MobiDB-lite"/>
    </source>
</evidence>
<dbReference type="PANTHER" id="PTHR28518">
    <property type="entry name" value="TRNA-SPLICING ENDONUCLEASE SUBUNIT SEN15"/>
    <property type="match status" value="1"/>
</dbReference>
<dbReference type="Pfam" id="PF09631">
    <property type="entry name" value="Sen15"/>
    <property type="match status" value="2"/>
</dbReference>
<dbReference type="InterPro" id="IPR042777">
    <property type="entry name" value="Sen15_fungi"/>
</dbReference>
<evidence type="ECO:0000313" key="5">
    <source>
        <dbReference type="EMBL" id="QKX56552.1"/>
    </source>
</evidence>
<feature type="domain" description="tRNA-splicing endonuclease subunit Sen15" evidence="4">
    <location>
        <begin position="152"/>
        <end position="203"/>
    </location>
</feature>
<name>A0A7H8QRM0_TALRU</name>
<evidence type="ECO:0000259" key="4">
    <source>
        <dbReference type="Pfam" id="PF09631"/>
    </source>
</evidence>
<feature type="region of interest" description="Disordered" evidence="3">
    <location>
        <begin position="50"/>
        <end position="72"/>
    </location>
</feature>
<dbReference type="GeneID" id="55991160"/>
<accession>A0A7H8QRM0</accession>
<dbReference type="GO" id="GO:0000213">
    <property type="term" value="F:tRNA-intron lyase activity"/>
    <property type="evidence" value="ECO:0007669"/>
    <property type="project" value="TreeGrafter"/>
</dbReference>
<keyword evidence="6" id="KW-1185">Reference proteome</keyword>
<sequence>MTTLPNPSALTTLISQTSSDPVSALTTQVLHNLQHQHLWTSLDTHQLLRDPAAPKNGEENTPPTTLISGVPPHRVYTHPDEQLYLLELGLREHDLPPERMLVLPTTQGQSWTLRKMAAVFDSLPTLEQPDSSDGNGEEETTEEEKEKKKANLAKYFERKEQAIQSKEWGGKRLLFAMVDRLVGGDGTVVYYVFQEGIVKPRQN</sequence>